<organism evidence="1 2">
    <name type="scientific">Ovis aries</name>
    <name type="common">Sheep</name>
    <dbReference type="NCBI Taxonomy" id="9940"/>
    <lineage>
        <taxon>Eukaryota</taxon>
        <taxon>Metazoa</taxon>
        <taxon>Chordata</taxon>
        <taxon>Craniata</taxon>
        <taxon>Vertebrata</taxon>
        <taxon>Euteleostomi</taxon>
        <taxon>Mammalia</taxon>
        <taxon>Eutheria</taxon>
        <taxon>Laurasiatheria</taxon>
        <taxon>Artiodactyla</taxon>
        <taxon>Ruminantia</taxon>
        <taxon>Pecora</taxon>
        <taxon>Bovidae</taxon>
        <taxon>Caprinae</taxon>
        <taxon>Ovis</taxon>
    </lineage>
</organism>
<name>A0A836D3V0_SHEEP</name>
<accession>A0A836D3V0</accession>
<gene>
    <name evidence="1" type="ORF">JEQ12_014415</name>
</gene>
<dbReference type="EMBL" id="JAEMGP010000003">
    <property type="protein sequence ID" value="KAG5211986.1"/>
    <property type="molecule type" value="Genomic_DNA"/>
</dbReference>
<evidence type="ECO:0000313" key="2">
    <source>
        <dbReference type="Proteomes" id="UP000664991"/>
    </source>
</evidence>
<reference evidence="1 2" key="1">
    <citation type="submission" date="2020-12" db="EMBL/GenBank/DDBJ databases">
        <title>De novo assembly of Tibetan sheep genome.</title>
        <authorList>
            <person name="Li X."/>
        </authorList>
    </citation>
    <scope>NUCLEOTIDE SEQUENCE [LARGE SCALE GENOMIC DNA]</scope>
    <source>
        <tissue evidence="1">Heart</tissue>
    </source>
</reference>
<protein>
    <submittedName>
        <fullName evidence="1">Uncharacterized protein</fullName>
    </submittedName>
</protein>
<dbReference type="Proteomes" id="UP000664991">
    <property type="component" value="Unassembled WGS sequence"/>
</dbReference>
<comment type="caution">
    <text evidence="1">The sequence shown here is derived from an EMBL/GenBank/DDBJ whole genome shotgun (WGS) entry which is preliminary data.</text>
</comment>
<evidence type="ECO:0000313" key="1">
    <source>
        <dbReference type="EMBL" id="KAG5211986.1"/>
    </source>
</evidence>
<sequence>MQSRDRKELKRKRGNPLAFLTWSPGPRPMPVAFGEVPLSVVSDYIKCEVLVMMLWMQQLLVAVAGCWAPDLNSLSFSWFRERVAKIQLRRHLLEAPRRCKELAGEGGDGLQVNVRPFA</sequence>
<proteinExistence type="predicted"/>
<dbReference type="AlphaFoldDB" id="A0A836D3V0"/>